<name>A0A0F9ES25_9ZZZZ</name>
<accession>A0A0F9ES25</accession>
<dbReference type="EMBL" id="LAZR01035754">
    <property type="protein sequence ID" value="KKL26663.1"/>
    <property type="molecule type" value="Genomic_DNA"/>
</dbReference>
<reference evidence="1" key="1">
    <citation type="journal article" date="2015" name="Nature">
        <title>Complex archaea that bridge the gap between prokaryotes and eukaryotes.</title>
        <authorList>
            <person name="Spang A."/>
            <person name="Saw J.H."/>
            <person name="Jorgensen S.L."/>
            <person name="Zaremba-Niedzwiedzka K."/>
            <person name="Martijn J."/>
            <person name="Lind A.E."/>
            <person name="van Eijk R."/>
            <person name="Schleper C."/>
            <person name="Guy L."/>
            <person name="Ettema T.J."/>
        </authorList>
    </citation>
    <scope>NUCLEOTIDE SEQUENCE</scope>
</reference>
<feature type="non-terminal residue" evidence="1">
    <location>
        <position position="1"/>
    </location>
</feature>
<dbReference type="AlphaFoldDB" id="A0A0F9ES25"/>
<evidence type="ECO:0000313" key="1">
    <source>
        <dbReference type="EMBL" id="KKL26663.1"/>
    </source>
</evidence>
<comment type="caution">
    <text evidence="1">The sequence shown here is derived from an EMBL/GenBank/DDBJ whole genome shotgun (WGS) entry which is preliminary data.</text>
</comment>
<proteinExistence type="predicted"/>
<protein>
    <submittedName>
        <fullName evidence="1">Uncharacterized protein</fullName>
    </submittedName>
</protein>
<sequence length="191" mass="21476">LMSSEGVPCHRRDNRNERSELTRTLRRRVRNLEHRLAQLLQLLVSQIARDGDVCQCRRLLFRALEHLLNAECAREPSRRSKCTTTTTKDTTPLETHPHVAQLRAQGGYLALEPLDLSTRAAHVCPQLPGISSDGQGNLFVLSGHQNVGLLAMKSSVLRKNLTRLNRGFQLMIACQKGSKRIIQYFVGKTDG</sequence>
<gene>
    <name evidence="1" type="ORF">LCGC14_2393020</name>
</gene>
<organism evidence="1">
    <name type="scientific">marine sediment metagenome</name>
    <dbReference type="NCBI Taxonomy" id="412755"/>
    <lineage>
        <taxon>unclassified sequences</taxon>
        <taxon>metagenomes</taxon>
        <taxon>ecological metagenomes</taxon>
    </lineage>
</organism>